<dbReference type="EMBL" id="CP047591">
    <property type="protein sequence ID" value="QHI73171.1"/>
    <property type="molecule type" value="Genomic_DNA"/>
</dbReference>
<gene>
    <name evidence="2" type="ORF">Ami3637_13025</name>
</gene>
<dbReference type="InterPro" id="IPR007395">
    <property type="entry name" value="Zn_peptidase_2"/>
</dbReference>
<evidence type="ECO:0000313" key="3">
    <source>
        <dbReference type="Proteomes" id="UP000463883"/>
    </source>
</evidence>
<proteinExistence type="predicted"/>
<dbReference type="Proteomes" id="UP000463883">
    <property type="component" value="Chromosome"/>
</dbReference>
<feature type="transmembrane region" description="Helical" evidence="1">
    <location>
        <begin position="156"/>
        <end position="176"/>
    </location>
</feature>
<evidence type="ECO:0000313" key="2">
    <source>
        <dbReference type="EMBL" id="QHI73171.1"/>
    </source>
</evidence>
<name>A0A6P1MHF3_9FIRM</name>
<keyword evidence="1" id="KW-0472">Membrane</keyword>
<accession>A0A6P1MHF3</accession>
<keyword evidence="1" id="KW-0812">Transmembrane</keyword>
<sequence>MWYFDSTIVLLIPAMIFAMFAQGSVRSAYRKFADIRNRRNITGAQAARMILDNNGLQDVSIEMVNGTLSDHYDPRTRVLRLSPRVYNEPSIASVSIAAHESGHAIQHAEFYVPLKLRNTIVPVANFASMLSWPLMIIGILIANGGNYVKGNFIMDIGILFFASVVLFHAVTLPVEFNASSRAVRQMESLGIVYDEEKSGAKKVLSAAAMTYVAALATSVANLLRLLMLRERN</sequence>
<protein>
    <submittedName>
        <fullName evidence="2">Peptidase</fullName>
    </submittedName>
</protein>
<keyword evidence="3" id="KW-1185">Reference proteome</keyword>
<keyword evidence="1" id="KW-1133">Transmembrane helix</keyword>
<evidence type="ECO:0000256" key="1">
    <source>
        <dbReference type="SAM" id="Phobius"/>
    </source>
</evidence>
<feature type="transmembrane region" description="Helical" evidence="1">
    <location>
        <begin position="123"/>
        <end position="144"/>
    </location>
</feature>
<organism evidence="2 3">
    <name type="scientific">Aminipila terrae</name>
    <dbReference type="NCBI Taxonomy" id="2697030"/>
    <lineage>
        <taxon>Bacteria</taxon>
        <taxon>Bacillati</taxon>
        <taxon>Bacillota</taxon>
        <taxon>Clostridia</taxon>
        <taxon>Peptostreptococcales</taxon>
        <taxon>Anaerovoracaceae</taxon>
        <taxon>Aminipila</taxon>
    </lineage>
</organism>
<dbReference type="PANTHER" id="PTHR36434:SF1">
    <property type="entry name" value="MEMBRANE PROTEASE YUGP-RELATED"/>
    <property type="match status" value="1"/>
</dbReference>
<feature type="transmembrane region" description="Helical" evidence="1">
    <location>
        <begin position="203"/>
        <end position="223"/>
    </location>
</feature>
<feature type="transmembrane region" description="Helical" evidence="1">
    <location>
        <begin position="6"/>
        <end position="29"/>
    </location>
</feature>
<dbReference type="PANTHER" id="PTHR36434">
    <property type="entry name" value="MEMBRANE PROTEASE YUGP-RELATED"/>
    <property type="match status" value="1"/>
</dbReference>
<dbReference type="AlphaFoldDB" id="A0A6P1MHF3"/>
<dbReference type="Pfam" id="PF04298">
    <property type="entry name" value="Zn_peptidase_2"/>
    <property type="match status" value="1"/>
</dbReference>
<dbReference type="KEGG" id="amic:Ami3637_13025"/>
<reference evidence="2 3" key="1">
    <citation type="submission" date="2020-01" db="EMBL/GenBank/DDBJ databases">
        <title>Genomic analysis of Aminipila sp. CBA3637.</title>
        <authorList>
            <person name="Kim Y.B."/>
            <person name="Roh S.W."/>
        </authorList>
    </citation>
    <scope>NUCLEOTIDE SEQUENCE [LARGE SCALE GENOMIC DNA]</scope>
    <source>
        <strain evidence="2 3">CBA3637</strain>
    </source>
</reference>
<dbReference type="RefSeq" id="WP_162362937.1">
    <property type="nucleotide sequence ID" value="NZ_CP047591.1"/>
</dbReference>